<evidence type="ECO:0000313" key="4">
    <source>
        <dbReference type="Proteomes" id="UP000182192"/>
    </source>
</evidence>
<dbReference type="OrthoDB" id="9765879at2"/>
<dbReference type="PANTHER" id="PTHR34135:SF2">
    <property type="entry name" value="LYSOZYME"/>
    <property type="match status" value="1"/>
</dbReference>
<accession>A0A1I1GXS2</accession>
<dbReference type="GO" id="GO:0016998">
    <property type="term" value="P:cell wall macromolecule catabolic process"/>
    <property type="evidence" value="ECO:0007669"/>
    <property type="project" value="InterPro"/>
</dbReference>
<dbReference type="Gene3D" id="2.60.40.10">
    <property type="entry name" value="Immunoglobulins"/>
    <property type="match status" value="3"/>
</dbReference>
<dbReference type="InterPro" id="IPR017853">
    <property type="entry name" value="GH"/>
</dbReference>
<dbReference type="GO" id="GO:0016052">
    <property type="term" value="P:carbohydrate catabolic process"/>
    <property type="evidence" value="ECO:0007669"/>
    <property type="project" value="TreeGrafter"/>
</dbReference>
<dbReference type="InterPro" id="IPR003961">
    <property type="entry name" value="FN3_dom"/>
</dbReference>
<proteinExistence type="inferred from homology"/>
<dbReference type="InterPro" id="IPR002053">
    <property type="entry name" value="Glyco_hydro_25"/>
</dbReference>
<name>A0A1I1GXS2_RUMAL</name>
<reference evidence="3 4" key="1">
    <citation type="submission" date="2016-10" db="EMBL/GenBank/DDBJ databases">
        <authorList>
            <person name="de Groot N.N."/>
        </authorList>
    </citation>
    <scope>NUCLEOTIDE SEQUENCE [LARGE SCALE GENOMIC DNA]</scope>
    <source>
        <strain evidence="3 4">AR67</strain>
    </source>
</reference>
<feature type="chain" id="PRO_5010347456" evidence="2">
    <location>
        <begin position="27"/>
        <end position="746"/>
    </location>
</feature>
<dbReference type="CDD" id="cd06414">
    <property type="entry name" value="GH25_LytC-like"/>
    <property type="match status" value="1"/>
</dbReference>
<comment type="similarity">
    <text evidence="1">Belongs to the glycosyl hydrolase 25 family.</text>
</comment>
<dbReference type="PANTHER" id="PTHR34135">
    <property type="entry name" value="LYSOZYME"/>
    <property type="match status" value="1"/>
</dbReference>
<dbReference type="Pfam" id="PF01183">
    <property type="entry name" value="Glyco_hydro_25"/>
    <property type="match status" value="1"/>
</dbReference>
<evidence type="ECO:0000256" key="1">
    <source>
        <dbReference type="ARBA" id="ARBA00010646"/>
    </source>
</evidence>
<evidence type="ECO:0000256" key="2">
    <source>
        <dbReference type="SAM" id="SignalP"/>
    </source>
</evidence>
<dbReference type="CDD" id="cd00063">
    <property type="entry name" value="FN3"/>
    <property type="match status" value="1"/>
</dbReference>
<evidence type="ECO:0000313" key="3">
    <source>
        <dbReference type="EMBL" id="SFC16315.1"/>
    </source>
</evidence>
<gene>
    <name evidence="3" type="ORF">SAMN02910406_01256</name>
</gene>
<keyword evidence="2" id="KW-0732">Signal</keyword>
<keyword evidence="3" id="KW-0378">Hydrolase</keyword>
<dbReference type="GO" id="GO:0009253">
    <property type="term" value="P:peptidoglycan catabolic process"/>
    <property type="evidence" value="ECO:0007669"/>
    <property type="project" value="InterPro"/>
</dbReference>
<dbReference type="Gene3D" id="3.20.20.80">
    <property type="entry name" value="Glycosidases"/>
    <property type="match status" value="1"/>
</dbReference>
<organism evidence="3 4">
    <name type="scientific">Ruminococcus albus</name>
    <dbReference type="NCBI Taxonomy" id="1264"/>
    <lineage>
        <taxon>Bacteria</taxon>
        <taxon>Bacillati</taxon>
        <taxon>Bacillota</taxon>
        <taxon>Clostridia</taxon>
        <taxon>Eubacteriales</taxon>
        <taxon>Oscillospiraceae</taxon>
        <taxon>Ruminococcus</taxon>
    </lineage>
</organism>
<dbReference type="SUPFAM" id="SSF51445">
    <property type="entry name" value="(Trans)glycosidases"/>
    <property type="match status" value="1"/>
</dbReference>
<dbReference type="InterPro" id="IPR013783">
    <property type="entry name" value="Ig-like_fold"/>
</dbReference>
<dbReference type="EMBL" id="FOKQ01000008">
    <property type="protein sequence ID" value="SFC16315.1"/>
    <property type="molecule type" value="Genomic_DNA"/>
</dbReference>
<protein>
    <submittedName>
        <fullName evidence="3">Glycosyl hydrolases family 25</fullName>
    </submittedName>
</protein>
<dbReference type="RefSeq" id="WP_074960695.1">
    <property type="nucleotide sequence ID" value="NZ_FOKQ01000008.1"/>
</dbReference>
<feature type="signal peptide" evidence="2">
    <location>
        <begin position="1"/>
        <end position="26"/>
    </location>
</feature>
<dbReference type="PROSITE" id="PS51904">
    <property type="entry name" value="GLYCOSYL_HYDROL_F25_2"/>
    <property type="match status" value="1"/>
</dbReference>
<sequence>MKFIKAASGAVIAGIIFAGMSLTASADEVSKDVISADGETFEVSYANENEDAGYLKYRHNLINERMARNSPAGRIKENLSTICGTFGSYLSHDSRFDGMDRTYLIDVSQWQGKIDWQKVKKDGINDVIIRLGYRGYGSAGTLMMDNSFYENIKGAKAAGLKVGIYFYTQAISYAEARQEADFCAEALKGFDIDLPVYYDIESVDFDYGRLDHAGLTKAQKTKLCKEFCNRIESYGYESGVYANYYWLTNMINGPELGNDYKTWVAAYGSYLNYGGIYDMWQYSSNADIDGIKGSVDINVMYDVDYSPTSTVKVNIDNGVLSWNKAAGADGYTVYGSDNGTDTYVVADVTGTSFDINGQSSGKYCVAAYNYFSGKKHYGKTSNMVDSFRQAPENVEATRIGIDKVSVSWNAVPEAVGYEVYTVTDGKSMLVGKTSDTFLEIRGSDLQKKKVVVRAYNKNGLFGDLSEQVALPGNAPSDVPYAEFRANRLVWTVVPDADGYIITRYLNGKVSELVVQENNYYVDDSQSAEFYVQAYIELEGQKFRTEHSNICSFNGVNYPPKGSIELDSSADGLTWNKIDDAVGYVVYKLDYDGSEVEVGRVDGCHFSTEDTEAIEFYVKGYNVKDGQEFYTEASNRVIISLPEVTEAALVSKTDDYAVISWNEIDGCDEYMVYLDKGKGYELYSTVRGRKAMIGDLKDADFASVRIKGYIGNKDVVSYGLFSNQLYIIGDENSRPAKEVFDFGDLLG</sequence>
<dbReference type="AlphaFoldDB" id="A0A1I1GXS2"/>
<dbReference type="Proteomes" id="UP000182192">
    <property type="component" value="Unassembled WGS sequence"/>
</dbReference>
<dbReference type="GO" id="GO:0003796">
    <property type="term" value="F:lysozyme activity"/>
    <property type="evidence" value="ECO:0007669"/>
    <property type="project" value="InterPro"/>
</dbReference>